<dbReference type="RefSeq" id="WP_018666970.1">
    <property type="nucleotide sequence ID" value="NZ_HF952041.1"/>
</dbReference>
<proteinExistence type="predicted"/>
<dbReference type="EMBL" id="CAVN010000162">
    <property type="protein sequence ID" value="CDF59312.1"/>
    <property type="molecule type" value="Genomic_DNA"/>
</dbReference>
<dbReference type="Proteomes" id="UP000014923">
    <property type="component" value="Unassembled WGS sequence"/>
</dbReference>
<dbReference type="Pfam" id="PF13031">
    <property type="entry name" value="DUF3892"/>
    <property type="match status" value="1"/>
</dbReference>
<dbReference type="InterPro" id="IPR024997">
    <property type="entry name" value="DUF3892"/>
</dbReference>
<evidence type="ECO:0000313" key="2">
    <source>
        <dbReference type="Proteomes" id="UP000014923"/>
    </source>
</evidence>
<evidence type="ECO:0008006" key="3">
    <source>
        <dbReference type="Google" id="ProtNLM"/>
    </source>
</evidence>
<reference evidence="1" key="1">
    <citation type="submission" date="2013-03" db="EMBL/GenBank/DDBJ databases">
        <title>Draft genome sequence of the hydrogen-ethanol-producing anaerobic alkalithermophilic Caloramator celere.</title>
        <authorList>
            <person name="Ciranna A."/>
            <person name="Larjo A."/>
            <person name="Kivisto A."/>
            <person name="Santala V."/>
            <person name="Roos C."/>
            <person name="Karp M."/>
        </authorList>
    </citation>
    <scope>NUCLEOTIDE SEQUENCE [LARGE SCALE GENOMIC DNA]</scope>
    <source>
        <strain evidence="1">DSM 8682</strain>
    </source>
</reference>
<organism evidence="1 2">
    <name type="scientific">Thermobrachium celere DSM 8682</name>
    <dbReference type="NCBI Taxonomy" id="941824"/>
    <lineage>
        <taxon>Bacteria</taxon>
        <taxon>Bacillati</taxon>
        <taxon>Bacillota</taxon>
        <taxon>Clostridia</taxon>
        <taxon>Eubacteriales</taxon>
        <taxon>Clostridiaceae</taxon>
        <taxon>Thermobrachium</taxon>
    </lineage>
</organism>
<sequence>MLRITGVKHDKNGEIISYRLNTGQIISKGEGIKLAEQGQIEGVTVGVSKSGEKFLRSLPDGDSRNNLDNLPEIM</sequence>
<dbReference type="OrthoDB" id="1954671at2"/>
<gene>
    <name evidence="1" type="ORF">TCEL_02380</name>
</gene>
<name>R7RSY2_9CLOT</name>
<comment type="caution">
    <text evidence="1">The sequence shown here is derived from an EMBL/GenBank/DDBJ whole genome shotgun (WGS) entry which is preliminary data.</text>
</comment>
<protein>
    <recommendedName>
        <fullName evidence="3">DUF3892 domain-containing protein</fullName>
    </recommendedName>
</protein>
<accession>R7RSY2</accession>
<dbReference type="HOGENOM" id="CLU_152427_1_0_9"/>
<dbReference type="eggNOG" id="ENOG5033D9V">
    <property type="taxonomic scope" value="Bacteria"/>
</dbReference>
<dbReference type="AlphaFoldDB" id="R7RSY2"/>
<evidence type="ECO:0000313" key="1">
    <source>
        <dbReference type="EMBL" id="CDF59312.1"/>
    </source>
</evidence>
<keyword evidence="2" id="KW-1185">Reference proteome</keyword>